<accession>A0ABT8LFJ0</accession>
<name>A0ABT8LFJ0_9BACT</name>
<dbReference type="InterPro" id="IPR037523">
    <property type="entry name" value="VOC_core"/>
</dbReference>
<keyword evidence="3" id="KW-1185">Reference proteome</keyword>
<organism evidence="2 3">
    <name type="scientific">Agaribacillus aureus</name>
    <dbReference type="NCBI Taxonomy" id="3051825"/>
    <lineage>
        <taxon>Bacteria</taxon>
        <taxon>Pseudomonadati</taxon>
        <taxon>Bacteroidota</taxon>
        <taxon>Cytophagia</taxon>
        <taxon>Cytophagales</taxon>
        <taxon>Splendidivirgaceae</taxon>
        <taxon>Agaribacillus</taxon>
    </lineage>
</organism>
<proteinExistence type="predicted"/>
<sequence>MKVLSSTIHSTVPVVGTDDIQKSISYYTKVLGFLPDFQFGDPVVYAGVKSGEAEIYFAYDPDLVKAIQKEVFSPEIFIWITEADKLYQEHTNKGAEIIDAISDRPWGARQYVVKEINGYHLKFAQPL</sequence>
<reference evidence="2" key="1">
    <citation type="submission" date="2023-06" db="EMBL/GenBank/DDBJ databases">
        <title>Genomic of Agaribacillus aureum.</title>
        <authorList>
            <person name="Wang G."/>
        </authorList>
    </citation>
    <scope>NUCLEOTIDE SEQUENCE</scope>
    <source>
        <strain evidence="2">BMA12</strain>
    </source>
</reference>
<dbReference type="SUPFAM" id="SSF54593">
    <property type="entry name" value="Glyoxalase/Bleomycin resistance protein/Dihydroxybiphenyl dioxygenase"/>
    <property type="match status" value="1"/>
</dbReference>
<dbReference type="InterPro" id="IPR029068">
    <property type="entry name" value="Glyas_Bleomycin-R_OHBP_Dase"/>
</dbReference>
<dbReference type="InterPro" id="IPR004360">
    <property type="entry name" value="Glyas_Fos-R_dOase_dom"/>
</dbReference>
<feature type="domain" description="VOC" evidence="1">
    <location>
        <begin position="7"/>
        <end position="126"/>
    </location>
</feature>
<evidence type="ECO:0000259" key="1">
    <source>
        <dbReference type="PROSITE" id="PS51819"/>
    </source>
</evidence>
<gene>
    <name evidence="2" type="ORF">QQ020_23455</name>
</gene>
<evidence type="ECO:0000313" key="2">
    <source>
        <dbReference type="EMBL" id="MDN5215058.1"/>
    </source>
</evidence>
<dbReference type="EMBL" id="JAUJEB010000006">
    <property type="protein sequence ID" value="MDN5215058.1"/>
    <property type="molecule type" value="Genomic_DNA"/>
</dbReference>
<dbReference type="Gene3D" id="3.10.180.10">
    <property type="entry name" value="2,3-Dihydroxybiphenyl 1,2-Dioxygenase, domain 1"/>
    <property type="match status" value="1"/>
</dbReference>
<dbReference type="RefSeq" id="WP_346760397.1">
    <property type="nucleotide sequence ID" value="NZ_JAUJEB010000006.1"/>
</dbReference>
<comment type="caution">
    <text evidence="2">The sequence shown here is derived from an EMBL/GenBank/DDBJ whole genome shotgun (WGS) entry which is preliminary data.</text>
</comment>
<dbReference type="Proteomes" id="UP001172083">
    <property type="component" value="Unassembled WGS sequence"/>
</dbReference>
<protein>
    <submittedName>
        <fullName evidence="2">VOC family protein</fullName>
    </submittedName>
</protein>
<dbReference type="Pfam" id="PF00903">
    <property type="entry name" value="Glyoxalase"/>
    <property type="match status" value="1"/>
</dbReference>
<dbReference type="PROSITE" id="PS51819">
    <property type="entry name" value="VOC"/>
    <property type="match status" value="1"/>
</dbReference>
<evidence type="ECO:0000313" key="3">
    <source>
        <dbReference type="Proteomes" id="UP001172083"/>
    </source>
</evidence>